<proteinExistence type="predicted"/>
<protein>
    <submittedName>
        <fullName evidence="1">Uncharacterized protein</fullName>
    </submittedName>
</protein>
<sequence length="71" mass="7951">MGVASLSVSVIKGQMIIDWKKKTLQSSAKNLVLLFYLTSVNRQSLNNYIYLIKLKQTCKPDLVALAFNTST</sequence>
<name>G3GWY5_CRIGR</name>
<accession>G3GWY5</accession>
<gene>
    <name evidence="1" type="ORF">I79_002272</name>
</gene>
<dbReference type="EMBL" id="JH000057">
    <property type="protein sequence ID" value="EGW03329.1"/>
    <property type="molecule type" value="Genomic_DNA"/>
</dbReference>
<dbReference type="Proteomes" id="UP000001075">
    <property type="component" value="Unassembled WGS sequence"/>
</dbReference>
<dbReference type="AlphaFoldDB" id="G3GWY5"/>
<dbReference type="InParanoid" id="G3GWY5"/>
<reference evidence="2" key="1">
    <citation type="journal article" date="2011" name="Nat. Biotechnol.">
        <title>The genomic sequence of the Chinese hamster ovary (CHO)-K1 cell line.</title>
        <authorList>
            <person name="Xu X."/>
            <person name="Nagarajan H."/>
            <person name="Lewis N.E."/>
            <person name="Pan S."/>
            <person name="Cai Z."/>
            <person name="Liu X."/>
            <person name="Chen W."/>
            <person name="Xie M."/>
            <person name="Wang W."/>
            <person name="Hammond S."/>
            <person name="Andersen M.R."/>
            <person name="Neff N."/>
            <person name="Passarelli B."/>
            <person name="Koh W."/>
            <person name="Fan H.C."/>
            <person name="Wang J."/>
            <person name="Gui Y."/>
            <person name="Lee K.H."/>
            <person name="Betenbaugh M.J."/>
            <person name="Quake S.R."/>
            <person name="Famili I."/>
            <person name="Palsson B.O."/>
            <person name="Wang J."/>
        </authorList>
    </citation>
    <scope>NUCLEOTIDE SEQUENCE [LARGE SCALE GENOMIC DNA]</scope>
    <source>
        <strain evidence="2">CHO K1 cell line</strain>
    </source>
</reference>
<organism evidence="1 2">
    <name type="scientific">Cricetulus griseus</name>
    <name type="common">Chinese hamster</name>
    <name type="synonym">Cricetulus barabensis griseus</name>
    <dbReference type="NCBI Taxonomy" id="10029"/>
    <lineage>
        <taxon>Eukaryota</taxon>
        <taxon>Metazoa</taxon>
        <taxon>Chordata</taxon>
        <taxon>Craniata</taxon>
        <taxon>Vertebrata</taxon>
        <taxon>Euteleostomi</taxon>
        <taxon>Mammalia</taxon>
        <taxon>Eutheria</taxon>
        <taxon>Euarchontoglires</taxon>
        <taxon>Glires</taxon>
        <taxon>Rodentia</taxon>
        <taxon>Myomorpha</taxon>
        <taxon>Muroidea</taxon>
        <taxon>Cricetidae</taxon>
        <taxon>Cricetinae</taxon>
        <taxon>Cricetulus</taxon>
    </lineage>
</organism>
<evidence type="ECO:0000313" key="2">
    <source>
        <dbReference type="Proteomes" id="UP000001075"/>
    </source>
</evidence>
<evidence type="ECO:0000313" key="1">
    <source>
        <dbReference type="EMBL" id="EGW03329.1"/>
    </source>
</evidence>